<gene>
    <name evidence="2" type="ORF">BP6252_04519</name>
</gene>
<proteinExistence type="inferred from homology"/>
<dbReference type="EMBL" id="PDLM01000004">
    <property type="protein sequence ID" value="RDW79881.1"/>
    <property type="molecule type" value="Genomic_DNA"/>
</dbReference>
<sequence length="582" mass="65569">MGSIIPTVSPDFALKEEVVENFRPMKVRVIGAGYSGIYLGIRIPQRIRNVDLQIYEKNEGLGGTWWENRYPGCACDVPAHSYQFSFAPNPNWSGFYAPSEEICQYLHDVADKYGVSRFVKLSHKVIGCTWDKVRNKWQLRVEKTATGEVFEDDADIVISARGNLNEISWPNIPGLKDFEGERMHSAAWNQSYDFTGKRVGIIGGGSSSIQIVPKLQAIEGTHLSCFVRSKMWISNPFGDVVMQELGLDPKVLHFTEEQQREFATDKDLYLKFRKTIEADGNAIHASSFRGSDMQVTFQAMLQDMIQDRLASKPNIIGSFKPTFGIGCRRLTPGIGYLEALVKDNVDFISDKIVSIEKDGARLENGKSVNFDVLVCATGFNTSSIPPFDIIGNTGESLKEKFLPYPKTYLAMGVDDFPNFFMMLGPNAGVGAGSLTLVLEGQGDYIVKCIRKLQKEDYATMTPKRARVQDFSDYVGQYFKKTVYLDKCKSWYKTEGGEGDRISALWPGSSLHMLETLRAPRWEDYDFESRDENRLRWLGNGWSVSLIEGQGDPSWYINPELVDIPPLSTPENDPKNKIRSFSH</sequence>
<reference evidence="2 3" key="1">
    <citation type="journal article" date="2018" name="IMA Fungus">
        <title>IMA Genome-F 9: Draft genome sequence of Annulohypoxylon stygium, Aspergillus mulundensis, Berkeleyomyces basicola (syn. Thielaviopsis basicola), Ceratocystis smalleyi, two Cercospora beticola strains, Coleophoma cylindrospora, Fusarium fracticaudum, Phialophora cf. hyalina, and Morchella septimelata.</title>
        <authorList>
            <person name="Wingfield B.D."/>
            <person name="Bills G.F."/>
            <person name="Dong Y."/>
            <person name="Huang W."/>
            <person name="Nel W.J."/>
            <person name="Swalarsk-Parry B.S."/>
            <person name="Vaghefi N."/>
            <person name="Wilken P.M."/>
            <person name="An Z."/>
            <person name="de Beer Z.W."/>
            <person name="De Vos L."/>
            <person name="Chen L."/>
            <person name="Duong T.A."/>
            <person name="Gao Y."/>
            <person name="Hammerbacher A."/>
            <person name="Kikkert J.R."/>
            <person name="Li Y."/>
            <person name="Li H."/>
            <person name="Li K."/>
            <person name="Li Q."/>
            <person name="Liu X."/>
            <person name="Ma X."/>
            <person name="Naidoo K."/>
            <person name="Pethybridge S.J."/>
            <person name="Sun J."/>
            <person name="Steenkamp E.T."/>
            <person name="van der Nest M.A."/>
            <person name="van Wyk S."/>
            <person name="Wingfield M.J."/>
            <person name="Xiong C."/>
            <person name="Yue Q."/>
            <person name="Zhang X."/>
        </authorList>
    </citation>
    <scope>NUCLEOTIDE SEQUENCE [LARGE SCALE GENOMIC DNA]</scope>
    <source>
        <strain evidence="2 3">BP6252</strain>
    </source>
</reference>
<dbReference type="Gene3D" id="3.50.50.60">
    <property type="entry name" value="FAD/NAD(P)-binding domain"/>
    <property type="match status" value="2"/>
</dbReference>
<comment type="similarity">
    <text evidence="1">Belongs to the FAD-binding monooxygenase family.</text>
</comment>
<dbReference type="OrthoDB" id="74360at2759"/>
<dbReference type="Proteomes" id="UP000256645">
    <property type="component" value="Unassembled WGS sequence"/>
</dbReference>
<dbReference type="InterPro" id="IPR036188">
    <property type="entry name" value="FAD/NAD-bd_sf"/>
</dbReference>
<dbReference type="AlphaFoldDB" id="A0A3D8S1C1"/>
<protein>
    <submittedName>
        <fullName evidence="2">Uncharacterized protein</fullName>
    </submittedName>
</protein>
<dbReference type="STRING" id="1849047.A0A3D8S1C1"/>
<keyword evidence="3" id="KW-1185">Reference proteome</keyword>
<dbReference type="PANTHER" id="PTHR42877">
    <property type="entry name" value="L-ORNITHINE N(5)-MONOOXYGENASE-RELATED"/>
    <property type="match status" value="1"/>
</dbReference>
<evidence type="ECO:0000256" key="1">
    <source>
        <dbReference type="ARBA" id="ARBA00010139"/>
    </source>
</evidence>
<organism evidence="2 3">
    <name type="scientific">Coleophoma cylindrospora</name>
    <dbReference type="NCBI Taxonomy" id="1849047"/>
    <lineage>
        <taxon>Eukaryota</taxon>
        <taxon>Fungi</taxon>
        <taxon>Dikarya</taxon>
        <taxon>Ascomycota</taxon>
        <taxon>Pezizomycotina</taxon>
        <taxon>Leotiomycetes</taxon>
        <taxon>Helotiales</taxon>
        <taxon>Dermateaceae</taxon>
        <taxon>Coleophoma</taxon>
    </lineage>
</organism>
<evidence type="ECO:0000313" key="2">
    <source>
        <dbReference type="EMBL" id="RDW79881.1"/>
    </source>
</evidence>
<dbReference type="SUPFAM" id="SSF51905">
    <property type="entry name" value="FAD/NAD(P)-binding domain"/>
    <property type="match status" value="2"/>
</dbReference>
<accession>A0A3D8S1C1</accession>
<evidence type="ECO:0000313" key="3">
    <source>
        <dbReference type="Proteomes" id="UP000256645"/>
    </source>
</evidence>
<dbReference type="Pfam" id="PF13450">
    <property type="entry name" value="NAD_binding_8"/>
    <property type="match status" value="1"/>
</dbReference>
<dbReference type="InterPro" id="IPR051209">
    <property type="entry name" value="FAD-bind_Monooxygenase_sf"/>
</dbReference>
<dbReference type="PANTHER" id="PTHR42877:SF7">
    <property type="entry name" value="FLAVIN-BINDING MONOOXYGENASE-RELATED"/>
    <property type="match status" value="1"/>
</dbReference>
<comment type="caution">
    <text evidence="2">The sequence shown here is derived from an EMBL/GenBank/DDBJ whole genome shotgun (WGS) entry which is preliminary data.</text>
</comment>
<name>A0A3D8S1C1_9HELO</name>